<dbReference type="EMBL" id="FNTV01000001">
    <property type="protein sequence ID" value="SEF03275.1"/>
    <property type="molecule type" value="Genomic_DNA"/>
</dbReference>
<feature type="signal peptide" evidence="1">
    <location>
        <begin position="1"/>
        <end position="31"/>
    </location>
</feature>
<organism evidence="3 4">
    <name type="scientific">Arthrobacter alpinus</name>
    <dbReference type="NCBI Taxonomy" id="656366"/>
    <lineage>
        <taxon>Bacteria</taxon>
        <taxon>Bacillati</taxon>
        <taxon>Actinomycetota</taxon>
        <taxon>Actinomycetes</taxon>
        <taxon>Micrococcales</taxon>
        <taxon>Micrococcaceae</taxon>
        <taxon>Arthrobacter</taxon>
    </lineage>
</organism>
<dbReference type="Pfam" id="PF04069">
    <property type="entry name" value="OpuAC"/>
    <property type="match status" value="1"/>
</dbReference>
<evidence type="ECO:0000313" key="3">
    <source>
        <dbReference type="EMBL" id="SEF03275.1"/>
    </source>
</evidence>
<dbReference type="SUPFAM" id="SSF53850">
    <property type="entry name" value="Periplasmic binding protein-like II"/>
    <property type="match status" value="1"/>
</dbReference>
<proteinExistence type="predicted"/>
<dbReference type="Gene3D" id="3.40.190.10">
    <property type="entry name" value="Periplasmic binding protein-like II"/>
    <property type="match status" value="1"/>
</dbReference>
<evidence type="ECO:0000313" key="4">
    <source>
        <dbReference type="Proteomes" id="UP000182725"/>
    </source>
</evidence>
<gene>
    <name evidence="3" type="ORF">SAMN04489740_3888</name>
</gene>
<evidence type="ECO:0000259" key="2">
    <source>
        <dbReference type="Pfam" id="PF04069"/>
    </source>
</evidence>
<name>A0A1H5NNW8_9MICC</name>
<dbReference type="CDD" id="cd13606">
    <property type="entry name" value="PBP2_ProX_like"/>
    <property type="match status" value="1"/>
</dbReference>
<dbReference type="GO" id="GO:0022857">
    <property type="term" value="F:transmembrane transporter activity"/>
    <property type="evidence" value="ECO:0007669"/>
    <property type="project" value="InterPro"/>
</dbReference>
<reference evidence="3 4" key="1">
    <citation type="submission" date="2016-10" db="EMBL/GenBank/DDBJ databases">
        <authorList>
            <person name="de Groot N.N."/>
        </authorList>
    </citation>
    <scope>NUCLEOTIDE SEQUENCE [LARGE SCALE GENOMIC DNA]</scope>
    <source>
        <strain evidence="3 4">DSM 22274</strain>
    </source>
</reference>
<dbReference type="GO" id="GO:0043190">
    <property type="term" value="C:ATP-binding cassette (ABC) transporter complex"/>
    <property type="evidence" value="ECO:0007669"/>
    <property type="project" value="InterPro"/>
</dbReference>
<keyword evidence="1" id="KW-0732">Signal</keyword>
<dbReference type="InterPro" id="IPR007210">
    <property type="entry name" value="ABC_Gly_betaine_transp_sub-bd"/>
</dbReference>
<sequence>MQRKFVQPRFMHRKIAAALTVAVLFTGAATACTPEPIVSIPSASKAPGETVLKIGTPHVPDGVDPAEGALVAHVYAAALYAAGVQASVVQTPAPTGTLLASLGQGSADVVPVYSRVALAEVSAEATAETTSAVVDALKAELPSGLELLDPAKVEDQDSIVVTAVTAEKYQLKSLSDVGKVCQKLSMGGSAMFKTKAGGLAGLGSDYNCVPKSYESLAPTLTFGDDSTLWALLRDDVQLASMPNTSPAIADNALVVLNDPKGLFPSQNIVPLVATSKVTDALQVVIDKVSAALTTDELSNLNRLSQDGHYANLSEAATAWLTQQGLVKASS</sequence>
<accession>A0A1H5NNW8</accession>
<feature type="chain" id="PRO_5010238356" evidence="1">
    <location>
        <begin position="32"/>
        <end position="330"/>
    </location>
</feature>
<evidence type="ECO:0000256" key="1">
    <source>
        <dbReference type="SAM" id="SignalP"/>
    </source>
</evidence>
<dbReference type="AlphaFoldDB" id="A0A1H5NNW8"/>
<feature type="domain" description="ABC-type glycine betaine transport system substrate-binding" evidence="2">
    <location>
        <begin position="66"/>
        <end position="322"/>
    </location>
</feature>
<dbReference type="Gene3D" id="3.40.190.120">
    <property type="entry name" value="Osmoprotection protein (prox), domain 2"/>
    <property type="match status" value="1"/>
</dbReference>
<protein>
    <submittedName>
        <fullName evidence="3">Osmoprotectant transport system substrate-binding protein</fullName>
    </submittedName>
</protein>
<dbReference type="PROSITE" id="PS51257">
    <property type="entry name" value="PROKAR_LIPOPROTEIN"/>
    <property type="match status" value="1"/>
</dbReference>
<dbReference type="Proteomes" id="UP000182725">
    <property type="component" value="Unassembled WGS sequence"/>
</dbReference>